<dbReference type="GO" id="GO:0016491">
    <property type="term" value="F:oxidoreductase activity"/>
    <property type="evidence" value="ECO:0007669"/>
    <property type="project" value="UniProtKB-KW"/>
</dbReference>
<evidence type="ECO:0000313" key="4">
    <source>
        <dbReference type="EMBL" id="BDI28285.1"/>
    </source>
</evidence>
<dbReference type="GO" id="GO:0050661">
    <property type="term" value="F:NADP binding"/>
    <property type="evidence" value="ECO:0007669"/>
    <property type="project" value="InterPro"/>
</dbReference>
<dbReference type="InterPro" id="IPR008927">
    <property type="entry name" value="6-PGluconate_DH-like_C_sf"/>
</dbReference>
<proteinExistence type="inferred from homology"/>
<dbReference type="InterPro" id="IPR051265">
    <property type="entry name" value="HIBADH-related_NP60_sf"/>
</dbReference>
<keyword evidence="2" id="KW-0560">Oxidoreductase</keyword>
<dbReference type="InterPro" id="IPR015815">
    <property type="entry name" value="HIBADH-related"/>
</dbReference>
<dbReference type="InterPro" id="IPR006115">
    <property type="entry name" value="6PGDH_NADP-bd"/>
</dbReference>
<dbReference type="PANTHER" id="PTHR43580">
    <property type="entry name" value="OXIDOREDUCTASE GLYR1-RELATED"/>
    <property type="match status" value="1"/>
</dbReference>
<dbReference type="PIRSF" id="PIRSF000103">
    <property type="entry name" value="HIBADH"/>
    <property type="match status" value="1"/>
</dbReference>
<protein>
    <submittedName>
        <fullName evidence="4">6-phosphogluconate dehydrogenase</fullName>
    </submittedName>
</protein>
<dbReference type="Proteomes" id="UP000287394">
    <property type="component" value="Chromosome"/>
</dbReference>
<sequence>MTSIAVLGLGIIGGAWAKNLAEDGHDVRPWNRTPKDFPGERASVAEAVTDADFVIVVVADPPAVQSVLEQALPSLKPGAVVLQSSTISPEWTRRFADQVMAAGGLYIDAPFTGSKPAAEQRKTVYYLGGDPATIDKIRPIIERLSQTILHIGPIGAASSLKLAMNLNLAAMAQALSESLTLARREGISDEIFFEALGQNVGRSGLSDLKQPKLIAHDYAPQFSLKHMAKDLRLALETSGEHPLPQTRNLNALYERALGEGWGDDDFIGLVRLIED</sequence>
<dbReference type="PANTHER" id="PTHR43580:SF2">
    <property type="entry name" value="CYTOKINE-LIKE NUCLEAR FACTOR N-PAC"/>
    <property type="match status" value="1"/>
</dbReference>
<gene>
    <name evidence="4" type="ORF">CCAX7_003360</name>
</gene>
<evidence type="ECO:0000256" key="2">
    <source>
        <dbReference type="ARBA" id="ARBA00023002"/>
    </source>
</evidence>
<dbReference type="FunCoup" id="A0A402CS89">
    <property type="interactions" value="457"/>
</dbReference>
<dbReference type="GO" id="GO:0051287">
    <property type="term" value="F:NAD binding"/>
    <property type="evidence" value="ECO:0007669"/>
    <property type="project" value="InterPro"/>
</dbReference>
<comment type="similarity">
    <text evidence="1">Belongs to the HIBADH-related family.</text>
</comment>
<dbReference type="Pfam" id="PF14833">
    <property type="entry name" value="NAD_binding_11"/>
    <property type="match status" value="1"/>
</dbReference>
<reference evidence="4 5" key="1">
    <citation type="journal article" date="2019" name="Int. J. Syst. Evol. Microbiol.">
        <title>Capsulimonas corticalis gen. nov., sp. nov., an aerobic capsulated bacterium, of a novel bacterial order, Capsulimonadales ord. nov., of the class Armatimonadia of the phylum Armatimonadetes.</title>
        <authorList>
            <person name="Li J."/>
            <person name="Kudo C."/>
            <person name="Tonouchi A."/>
        </authorList>
    </citation>
    <scope>NUCLEOTIDE SEQUENCE [LARGE SCALE GENOMIC DNA]</scope>
    <source>
        <strain evidence="4 5">AX-7</strain>
    </source>
</reference>
<evidence type="ECO:0000256" key="1">
    <source>
        <dbReference type="ARBA" id="ARBA00009080"/>
    </source>
</evidence>
<dbReference type="SUPFAM" id="SSF48179">
    <property type="entry name" value="6-phosphogluconate dehydrogenase C-terminal domain-like"/>
    <property type="match status" value="1"/>
</dbReference>
<accession>A0A402CS89</accession>
<dbReference type="AlphaFoldDB" id="A0A402CS89"/>
<dbReference type="InterPro" id="IPR013328">
    <property type="entry name" value="6PGD_dom2"/>
</dbReference>
<keyword evidence="3" id="KW-0520">NAD</keyword>
<organism evidence="4 5">
    <name type="scientific">Capsulimonas corticalis</name>
    <dbReference type="NCBI Taxonomy" id="2219043"/>
    <lineage>
        <taxon>Bacteria</taxon>
        <taxon>Bacillati</taxon>
        <taxon>Armatimonadota</taxon>
        <taxon>Armatimonadia</taxon>
        <taxon>Capsulimonadales</taxon>
        <taxon>Capsulimonadaceae</taxon>
        <taxon>Capsulimonas</taxon>
    </lineage>
</organism>
<evidence type="ECO:0000313" key="5">
    <source>
        <dbReference type="Proteomes" id="UP000287394"/>
    </source>
</evidence>
<dbReference type="Pfam" id="PF03446">
    <property type="entry name" value="NAD_binding_2"/>
    <property type="match status" value="1"/>
</dbReference>
<dbReference type="OrthoDB" id="9786703at2"/>
<dbReference type="SUPFAM" id="SSF51735">
    <property type="entry name" value="NAD(P)-binding Rossmann-fold domains"/>
    <property type="match status" value="1"/>
</dbReference>
<dbReference type="Gene3D" id="3.40.50.720">
    <property type="entry name" value="NAD(P)-binding Rossmann-like Domain"/>
    <property type="match status" value="1"/>
</dbReference>
<dbReference type="RefSeq" id="WP_119320228.1">
    <property type="nucleotide sequence ID" value="NZ_AP025739.1"/>
</dbReference>
<dbReference type="EMBL" id="AP025739">
    <property type="protein sequence ID" value="BDI28285.1"/>
    <property type="molecule type" value="Genomic_DNA"/>
</dbReference>
<dbReference type="InterPro" id="IPR036291">
    <property type="entry name" value="NAD(P)-bd_dom_sf"/>
</dbReference>
<dbReference type="Gene3D" id="1.10.1040.10">
    <property type="entry name" value="N-(1-d-carboxylethyl)-l-norvaline Dehydrogenase, domain 2"/>
    <property type="match status" value="1"/>
</dbReference>
<keyword evidence="5" id="KW-1185">Reference proteome</keyword>
<evidence type="ECO:0000256" key="3">
    <source>
        <dbReference type="ARBA" id="ARBA00023027"/>
    </source>
</evidence>
<name>A0A402CS89_9BACT</name>
<dbReference type="InterPro" id="IPR029154">
    <property type="entry name" value="HIBADH-like_NADP-bd"/>
</dbReference>
<dbReference type="KEGG" id="ccot:CCAX7_003360"/>